<keyword evidence="2" id="KW-0325">Glycoprotein</keyword>
<reference evidence="8" key="1">
    <citation type="submission" date="2017-02" db="UniProtKB">
        <authorList>
            <consortium name="WormBaseParasite"/>
        </authorList>
    </citation>
    <scope>IDENTIFICATION</scope>
</reference>
<dbReference type="EMBL" id="UYYG01000060">
    <property type="protein sequence ID" value="VDN52458.1"/>
    <property type="molecule type" value="Genomic_DNA"/>
</dbReference>
<feature type="signal peptide" evidence="4">
    <location>
        <begin position="1"/>
        <end position="20"/>
    </location>
</feature>
<accession>A0A0N4UL09</accession>
<dbReference type="OrthoDB" id="5836372at2759"/>
<name>A0A0N4UL09_DRAME</name>
<dbReference type="GO" id="GO:0032222">
    <property type="term" value="P:regulation of synaptic transmission, cholinergic"/>
    <property type="evidence" value="ECO:0007669"/>
    <property type="project" value="InterPro"/>
</dbReference>
<keyword evidence="1 4" id="KW-0732">Signal</keyword>
<evidence type="ECO:0000256" key="4">
    <source>
        <dbReference type="SAM" id="SignalP"/>
    </source>
</evidence>
<organism evidence="6 8">
    <name type="scientific">Dracunculus medinensis</name>
    <name type="common">Guinea worm</name>
    <dbReference type="NCBI Taxonomy" id="318479"/>
    <lineage>
        <taxon>Eukaryota</taxon>
        <taxon>Metazoa</taxon>
        <taxon>Ecdysozoa</taxon>
        <taxon>Nematoda</taxon>
        <taxon>Chromadorea</taxon>
        <taxon>Rhabditida</taxon>
        <taxon>Spirurina</taxon>
        <taxon>Dracunculoidea</taxon>
        <taxon>Dracunculidae</taxon>
        <taxon>Dracunculus</taxon>
    </lineage>
</organism>
<evidence type="ECO:0000256" key="3">
    <source>
        <dbReference type="SAM" id="Phobius"/>
    </source>
</evidence>
<feature type="chain" id="PRO_5041041035" evidence="4">
    <location>
        <begin position="21"/>
        <end position="164"/>
    </location>
</feature>
<reference evidence="5 7" key="2">
    <citation type="submission" date="2018-11" db="EMBL/GenBank/DDBJ databases">
        <authorList>
            <consortium name="Pathogen Informatics"/>
        </authorList>
    </citation>
    <scope>NUCLEOTIDE SEQUENCE [LARGE SCALE GENOMIC DNA]</scope>
</reference>
<evidence type="ECO:0000313" key="5">
    <source>
        <dbReference type="EMBL" id="VDN52458.1"/>
    </source>
</evidence>
<evidence type="ECO:0000313" key="7">
    <source>
        <dbReference type="Proteomes" id="UP000274756"/>
    </source>
</evidence>
<dbReference type="GO" id="GO:0030431">
    <property type="term" value="P:sleep"/>
    <property type="evidence" value="ECO:0007669"/>
    <property type="project" value="InterPro"/>
</dbReference>
<dbReference type="WBParaSite" id="DME_0000845601-mRNA-1">
    <property type="protein sequence ID" value="DME_0000845601-mRNA-1"/>
    <property type="gene ID" value="DME_0000845601"/>
</dbReference>
<protein>
    <submittedName>
        <fullName evidence="8">Protein quiver</fullName>
    </submittedName>
</protein>
<evidence type="ECO:0000313" key="8">
    <source>
        <dbReference type="WBParaSite" id="DME_0000845601-mRNA-1"/>
    </source>
</evidence>
<feature type="transmembrane region" description="Helical" evidence="3">
    <location>
        <begin position="137"/>
        <end position="163"/>
    </location>
</feature>
<dbReference type="InterPro" id="IPR031424">
    <property type="entry name" value="QVR-like"/>
</dbReference>
<keyword evidence="3" id="KW-1133">Transmembrane helix</keyword>
<evidence type="ECO:0000256" key="2">
    <source>
        <dbReference type="ARBA" id="ARBA00023180"/>
    </source>
</evidence>
<keyword evidence="7" id="KW-1185">Reference proteome</keyword>
<sequence>MATIAMSAIFLLFFSKLIYCDTFKCYHCASILPESTASDARYALRSILYSAYNLPPVNKYCGDAQDIQFKTITQIECSSNDQCIKIFVRQEELSFVMRGCENSLYRDGVARMPFQCATNKSPAVCRCRENLCNSSSGWNYVFTYIFFFFIFNLLISNGFIIVAI</sequence>
<evidence type="ECO:0000256" key="1">
    <source>
        <dbReference type="ARBA" id="ARBA00022729"/>
    </source>
</evidence>
<evidence type="ECO:0000313" key="6">
    <source>
        <dbReference type="Proteomes" id="UP000038040"/>
    </source>
</evidence>
<gene>
    <name evidence="5" type="ORF">DME_LOCUS2431</name>
</gene>
<proteinExistence type="predicted"/>
<dbReference type="Proteomes" id="UP000274756">
    <property type="component" value="Unassembled WGS sequence"/>
</dbReference>
<dbReference type="Proteomes" id="UP000038040">
    <property type="component" value="Unplaced"/>
</dbReference>
<dbReference type="Pfam" id="PF17064">
    <property type="entry name" value="QVR"/>
    <property type="match status" value="1"/>
</dbReference>
<dbReference type="AlphaFoldDB" id="A0A0N4UL09"/>
<keyword evidence="3" id="KW-0472">Membrane</keyword>
<keyword evidence="3" id="KW-0812">Transmembrane</keyword>